<keyword evidence="6" id="KW-1185">Reference proteome</keyword>
<dbReference type="GO" id="GO:0005509">
    <property type="term" value="F:calcium ion binding"/>
    <property type="evidence" value="ECO:0007669"/>
    <property type="project" value="InterPro"/>
</dbReference>
<dbReference type="SUPFAM" id="SSF51120">
    <property type="entry name" value="beta-Roll"/>
    <property type="match status" value="4"/>
</dbReference>
<gene>
    <name evidence="5" type="ORF">VZ94_10980</name>
</gene>
<dbReference type="Gene3D" id="2.60.120.380">
    <property type="match status" value="1"/>
</dbReference>
<dbReference type="InterPro" id="IPR001343">
    <property type="entry name" value="Hemolysn_Ca-bd"/>
</dbReference>
<feature type="region of interest" description="Disordered" evidence="4">
    <location>
        <begin position="160"/>
        <end position="188"/>
    </location>
</feature>
<dbReference type="InterPro" id="IPR050557">
    <property type="entry name" value="RTX_toxin/Mannuronan_C5-epim"/>
</dbReference>
<evidence type="ECO:0008006" key="7">
    <source>
        <dbReference type="Google" id="ProtNLM"/>
    </source>
</evidence>
<dbReference type="PRINTS" id="PR00313">
    <property type="entry name" value="CABNDNGRPT"/>
</dbReference>
<evidence type="ECO:0000256" key="3">
    <source>
        <dbReference type="ARBA" id="ARBA00022837"/>
    </source>
</evidence>
<comment type="caution">
    <text evidence="5">The sequence shown here is derived from an EMBL/GenBank/DDBJ whole genome shotgun (WGS) entry which is preliminary data.</text>
</comment>
<dbReference type="InterPro" id="IPR018511">
    <property type="entry name" value="Hemolysin-typ_Ca-bd_CS"/>
</dbReference>
<dbReference type="Proteomes" id="UP000033684">
    <property type="component" value="Unassembled WGS sequence"/>
</dbReference>
<sequence length="675" mass="70328">MATNLGFIDTENNDAFILATDLGQLKGTNTGGGIISALPDVTSSDNIDFYQFELTRTALINSYIELSSPDVVAIQGYYQMRLYQFDSTTQQYKEVQVSTQSDNYPYSYRLELSGLKAGTYVFGVAGAERDFANATGLYNLRIALPSVDLPGTVKHGTNGDDVLTGVNSENTLYGEDGNDRLTGSGEDDTLYGGNGNDTLAGGENSDVLNGGAGVDKVVVSGDLNKFVLTNNRLIGQGVDVLTSIERAELLGGDSENYIDASQFTNGAVYLDGGLDDDTLLGGSKNDSLVGGSGFDYLDGGTGRDTLVGGSGGDTYIVDDLGDKVIETGTSDYDLVKSSVSFNLSTTLEDLILTGKAAINGVGNGLDNHITGNSARNQLQGLGGHDVLDGGKGVDTLIGGKGDDTYTVDSPFDKIIEEANSGSDLVQSSASKYSLSAYVEDLTLIGAGIQGTGNELDNTIEGNGRNNVLFGGDGDDIIYGMEGGDTLYGGNGDDLLYGDSSGYANDDVILGGNGNDHIDGGLYGHDILNGGAGYDFFASDIDDNDVFVFQFGQSLFANPDDIDDFGVGSDKIDLLALNGAELAKPVSLTRAGDIEAFGLSKANIANIFSDANGGQVGHQALQTHSTALVQTYGGISYLIVNDGQAGFQADSDLVIALGIYTELPPLGAIAVDTFFV</sequence>
<dbReference type="Pfam" id="PF00353">
    <property type="entry name" value="HemolysinCabind"/>
    <property type="match status" value="5"/>
</dbReference>
<evidence type="ECO:0000313" key="6">
    <source>
        <dbReference type="Proteomes" id="UP000033684"/>
    </source>
</evidence>
<reference evidence="5 6" key="2">
    <citation type="journal article" date="2016" name="Microb. Ecol.">
        <title>Genome Characteristics of a Novel Type I Methanotroph (Sn10-6) Isolated from a Flooded Indian Rice Field.</title>
        <authorList>
            <person name="Rahalkar M.C."/>
            <person name="Pandit P.S."/>
            <person name="Dhakephalkar P.K."/>
            <person name="Pore S."/>
            <person name="Arora P."/>
            <person name="Kapse N."/>
        </authorList>
    </citation>
    <scope>NUCLEOTIDE SEQUENCE [LARGE SCALE GENOMIC DNA]</scope>
    <source>
        <strain evidence="5 6">Sn10-6</strain>
    </source>
</reference>
<dbReference type="EMBL" id="LAJX01000107">
    <property type="protein sequence ID" value="KJV06485.1"/>
    <property type="molecule type" value="Genomic_DNA"/>
</dbReference>
<dbReference type="Gene3D" id="2.150.10.10">
    <property type="entry name" value="Serralysin-like metalloprotease, C-terminal"/>
    <property type="match status" value="5"/>
</dbReference>
<comment type="subcellular location">
    <subcellularLocation>
        <location evidence="1">Secreted</location>
    </subcellularLocation>
</comment>
<accession>A0A0F3II55</accession>
<evidence type="ECO:0000256" key="2">
    <source>
        <dbReference type="ARBA" id="ARBA00022525"/>
    </source>
</evidence>
<dbReference type="PANTHER" id="PTHR38340">
    <property type="entry name" value="S-LAYER PROTEIN"/>
    <property type="match status" value="1"/>
</dbReference>
<dbReference type="AlphaFoldDB" id="A0A0F3II55"/>
<protein>
    <recommendedName>
        <fullName evidence="7">Calcium-binding protein</fullName>
    </recommendedName>
</protein>
<dbReference type="RefSeq" id="WP_045779267.1">
    <property type="nucleotide sequence ID" value="NZ_LAJX01000107.1"/>
</dbReference>
<proteinExistence type="predicted"/>
<keyword evidence="3" id="KW-0106">Calcium</keyword>
<evidence type="ECO:0000313" key="5">
    <source>
        <dbReference type="EMBL" id="KJV06485.1"/>
    </source>
</evidence>
<dbReference type="InterPro" id="IPR011049">
    <property type="entry name" value="Serralysin-like_metalloprot_C"/>
</dbReference>
<keyword evidence="2" id="KW-0964">Secreted</keyword>
<dbReference type="NCBIfam" id="NF041519">
    <property type="entry name" value="bluetail"/>
    <property type="match status" value="1"/>
</dbReference>
<name>A0A0F3II55_9GAMM</name>
<dbReference type="PANTHER" id="PTHR38340:SF1">
    <property type="entry name" value="S-LAYER PROTEIN"/>
    <property type="match status" value="1"/>
</dbReference>
<dbReference type="InterPro" id="IPR048165">
    <property type="entry name" value="Bluetail_dom"/>
</dbReference>
<organism evidence="5 6">
    <name type="scientific">Methylocucumis oryzae</name>
    <dbReference type="NCBI Taxonomy" id="1632867"/>
    <lineage>
        <taxon>Bacteria</taxon>
        <taxon>Pseudomonadati</taxon>
        <taxon>Pseudomonadota</taxon>
        <taxon>Gammaproteobacteria</taxon>
        <taxon>Methylococcales</taxon>
        <taxon>Methylococcaceae</taxon>
        <taxon>Methylocucumis</taxon>
    </lineage>
</organism>
<evidence type="ECO:0000256" key="4">
    <source>
        <dbReference type="SAM" id="MobiDB-lite"/>
    </source>
</evidence>
<reference evidence="6" key="1">
    <citation type="submission" date="2015-03" db="EMBL/GenBank/DDBJ databases">
        <title>Draft genome sequence of a novel methanotroph (Sn10-6) isolated from flooded ricefield rhizosphere in India.</title>
        <authorList>
            <person name="Pandit P.S."/>
            <person name="Pore S.D."/>
            <person name="Arora P."/>
            <person name="Kapse N.G."/>
            <person name="Dhakephalkar P.K."/>
            <person name="Rahalkar M.C."/>
        </authorList>
    </citation>
    <scope>NUCLEOTIDE SEQUENCE [LARGE SCALE GENOMIC DNA]</scope>
    <source>
        <strain evidence="6">Sn10-6</strain>
    </source>
</reference>
<evidence type="ECO:0000256" key="1">
    <source>
        <dbReference type="ARBA" id="ARBA00004613"/>
    </source>
</evidence>
<dbReference type="PROSITE" id="PS00330">
    <property type="entry name" value="HEMOLYSIN_CALCIUM"/>
    <property type="match status" value="4"/>
</dbReference>
<dbReference type="GO" id="GO:0005576">
    <property type="term" value="C:extracellular region"/>
    <property type="evidence" value="ECO:0007669"/>
    <property type="project" value="UniProtKB-SubCell"/>
</dbReference>